<organism evidence="2 3">
    <name type="scientific">Aedes aegypti</name>
    <name type="common">Yellowfever mosquito</name>
    <name type="synonym">Culex aegypti</name>
    <dbReference type="NCBI Taxonomy" id="7159"/>
    <lineage>
        <taxon>Eukaryota</taxon>
        <taxon>Metazoa</taxon>
        <taxon>Ecdysozoa</taxon>
        <taxon>Arthropoda</taxon>
        <taxon>Hexapoda</taxon>
        <taxon>Insecta</taxon>
        <taxon>Pterygota</taxon>
        <taxon>Neoptera</taxon>
        <taxon>Endopterygota</taxon>
        <taxon>Diptera</taxon>
        <taxon>Nematocera</taxon>
        <taxon>Culicoidea</taxon>
        <taxon>Culicidae</taxon>
        <taxon>Culicinae</taxon>
        <taxon>Aedini</taxon>
        <taxon>Aedes</taxon>
        <taxon>Stegomyia</taxon>
    </lineage>
</organism>
<dbReference type="PaxDb" id="7159-AAEL007805-PA"/>
<feature type="compositionally biased region" description="Polar residues" evidence="1">
    <location>
        <begin position="102"/>
        <end position="113"/>
    </location>
</feature>
<proteinExistence type="predicted"/>
<dbReference type="OrthoDB" id="2275718at2759"/>
<protein>
    <submittedName>
        <fullName evidence="2">AAEL007805-PA</fullName>
    </submittedName>
</protein>
<reference evidence="2" key="3">
    <citation type="submission" date="2012-09" db="EMBL/GenBank/DDBJ databases">
        <authorList>
            <consortium name="VectorBase"/>
        </authorList>
    </citation>
    <scope>NUCLEOTIDE SEQUENCE</scope>
    <source>
        <strain evidence="2">Liverpool</strain>
    </source>
</reference>
<sequence length="113" mass="13120">SETASERSIFNSCSRDLIIIEVFIVNFRGPAGCNSDQIARDIVRKRAKVCFVWKKRPRRWKIRAGKKCWHFESALRKLVSSVGAKGEKKERRLRTPHEDQHQQQQPSKLATTT</sequence>
<evidence type="ECO:0000313" key="3">
    <source>
        <dbReference type="Proteomes" id="UP000682892"/>
    </source>
</evidence>
<dbReference type="AlphaFoldDB" id="Q170U1"/>
<feature type="region of interest" description="Disordered" evidence="1">
    <location>
        <begin position="82"/>
        <end position="113"/>
    </location>
</feature>
<reference evidence="2" key="1">
    <citation type="submission" date="2005-10" db="EMBL/GenBank/DDBJ databases">
        <authorList>
            <person name="Loftus B.J."/>
            <person name="Nene V.M."/>
            <person name="Hannick L.I."/>
            <person name="Bidwell S."/>
            <person name="Haas B."/>
            <person name="Amedeo P."/>
            <person name="Orvis J."/>
            <person name="Wortman J.R."/>
            <person name="White O.R."/>
            <person name="Salzberg S."/>
            <person name="Shumway M."/>
            <person name="Koo H."/>
            <person name="Zhao Y."/>
            <person name="Holmes M."/>
            <person name="Miller J."/>
            <person name="Schatz M."/>
            <person name="Pop M."/>
            <person name="Pai G."/>
            <person name="Utterback T."/>
            <person name="Rogers Y.-H."/>
            <person name="Kravitz S."/>
            <person name="Fraser C.M."/>
        </authorList>
    </citation>
    <scope>NUCLEOTIDE SEQUENCE</scope>
    <source>
        <strain evidence="2">Liverpool</strain>
    </source>
</reference>
<dbReference type="HOGENOM" id="CLU_2139569_0_0_1"/>
<name>Q170U1_AEDAE</name>
<reference evidence="2" key="2">
    <citation type="journal article" date="2007" name="Science">
        <title>Genome sequence of Aedes aegypti, a major arbovirus vector.</title>
        <authorList>
            <person name="Nene V."/>
            <person name="Wortman J.R."/>
            <person name="Lawson D."/>
            <person name="Haas B."/>
            <person name="Kodira C."/>
            <person name="Tu Z.J."/>
            <person name="Loftus B."/>
            <person name="Xi Z."/>
            <person name="Megy K."/>
            <person name="Grabherr M."/>
            <person name="Ren Q."/>
            <person name="Zdobnov E.M."/>
            <person name="Lobo N.F."/>
            <person name="Campbell K.S."/>
            <person name="Brown S.E."/>
            <person name="Bonaldo M.F."/>
            <person name="Zhu J."/>
            <person name="Sinkins S.P."/>
            <person name="Hogenkamp D.G."/>
            <person name="Amedeo P."/>
            <person name="Arensburger P."/>
            <person name="Atkinson P.W."/>
            <person name="Bidwell S."/>
            <person name="Biedler J."/>
            <person name="Birney E."/>
            <person name="Bruggner R.V."/>
            <person name="Costas J."/>
            <person name="Coy M.R."/>
            <person name="Crabtree J."/>
            <person name="Crawford M."/>
            <person name="Debruyn B."/>
            <person name="Decaprio D."/>
            <person name="Eiglmeier K."/>
            <person name="Eisenstadt E."/>
            <person name="El-Dorry H."/>
            <person name="Gelbart W.M."/>
            <person name="Gomes S.L."/>
            <person name="Hammond M."/>
            <person name="Hannick L.I."/>
            <person name="Hogan J.R."/>
            <person name="Holmes M.H."/>
            <person name="Jaffe D."/>
            <person name="Johnston J.S."/>
            <person name="Kennedy R.C."/>
            <person name="Koo H."/>
            <person name="Kravitz S."/>
            <person name="Kriventseva E.V."/>
            <person name="Kulp D."/>
            <person name="Labutti K."/>
            <person name="Lee E."/>
            <person name="Li S."/>
            <person name="Lovin D.D."/>
            <person name="Mao C."/>
            <person name="Mauceli E."/>
            <person name="Menck C.F."/>
            <person name="Miller J.R."/>
            <person name="Montgomery P."/>
            <person name="Mori A."/>
            <person name="Nascimento A.L."/>
            <person name="Naveira H.F."/>
            <person name="Nusbaum C."/>
            <person name="O'leary S."/>
            <person name="Orvis J."/>
            <person name="Pertea M."/>
            <person name="Quesneville H."/>
            <person name="Reidenbach K.R."/>
            <person name="Rogers Y.H."/>
            <person name="Roth C.W."/>
            <person name="Schneider J.R."/>
            <person name="Schatz M."/>
            <person name="Shumway M."/>
            <person name="Stanke M."/>
            <person name="Stinson E.O."/>
            <person name="Tubio J.M."/>
            <person name="Vanzee J.P."/>
            <person name="Verjovski-Almeida S."/>
            <person name="Werner D."/>
            <person name="White O."/>
            <person name="Wyder S."/>
            <person name="Zeng Q."/>
            <person name="Zhao Q."/>
            <person name="Zhao Y."/>
            <person name="Hill C.A."/>
            <person name="Raikhel A.S."/>
            <person name="Soares M.B."/>
            <person name="Knudson D.L."/>
            <person name="Lee N.H."/>
            <person name="Galagan J."/>
            <person name="Salzberg S.L."/>
            <person name="Paulsen I.T."/>
            <person name="Dimopoulos G."/>
            <person name="Collins F.H."/>
            <person name="Birren B."/>
            <person name="Fraser-Liggett C.M."/>
            <person name="Severson D.W."/>
        </authorList>
    </citation>
    <scope>NUCLEOTIDE SEQUENCE [LARGE SCALE GENOMIC DNA]</scope>
    <source>
        <strain evidence="2">Liverpool</strain>
    </source>
</reference>
<dbReference type="EMBL" id="CH477468">
    <property type="protein sequence ID" value="EAT40465.1"/>
    <property type="molecule type" value="Genomic_DNA"/>
</dbReference>
<dbReference type="Proteomes" id="UP000682892">
    <property type="component" value="Unassembled WGS sequence"/>
</dbReference>
<evidence type="ECO:0000256" key="1">
    <source>
        <dbReference type="SAM" id="MobiDB-lite"/>
    </source>
</evidence>
<feature type="compositionally biased region" description="Basic and acidic residues" evidence="1">
    <location>
        <begin position="85"/>
        <end position="101"/>
    </location>
</feature>
<dbReference type="KEGG" id="aag:5569655"/>
<evidence type="ECO:0000313" key="2">
    <source>
        <dbReference type="EMBL" id="EAT40465.1"/>
    </source>
</evidence>
<accession>Q170U1</accession>
<feature type="non-terminal residue" evidence="2">
    <location>
        <position position="113"/>
    </location>
</feature>
<gene>
    <name evidence="2" type="ORF">AaeL_AAEL007805</name>
</gene>